<evidence type="ECO:0000256" key="7">
    <source>
        <dbReference type="ARBA" id="ARBA00022989"/>
    </source>
</evidence>
<feature type="domain" description="Ionotropic glutamate receptor C-terminal" evidence="18">
    <location>
        <begin position="131"/>
        <end position="326"/>
    </location>
</feature>
<dbReference type="InterPro" id="IPR027806">
    <property type="entry name" value="HARBI1_dom"/>
</dbReference>
<dbReference type="InterPro" id="IPR001320">
    <property type="entry name" value="Iontro_rcpt_C"/>
</dbReference>
<keyword evidence="9" id="KW-0406">Ion transport</keyword>
<evidence type="ECO:0000313" key="19">
    <source>
        <dbReference type="EMBL" id="KAJ4928188.1"/>
    </source>
</evidence>
<evidence type="ECO:0000256" key="5">
    <source>
        <dbReference type="ARBA" id="ARBA00022723"/>
    </source>
</evidence>
<evidence type="ECO:0000256" key="17">
    <source>
        <dbReference type="SAM" id="Phobius"/>
    </source>
</evidence>
<name>A0AAD6AN83_9TELE</name>
<dbReference type="PANTHER" id="PTHR18966">
    <property type="entry name" value="IONOTROPIC GLUTAMATE RECEPTOR"/>
    <property type="match status" value="1"/>
</dbReference>
<keyword evidence="4 17" id="KW-0812">Transmembrane</keyword>
<evidence type="ECO:0000256" key="6">
    <source>
        <dbReference type="ARBA" id="ARBA00022729"/>
    </source>
</evidence>
<evidence type="ECO:0000259" key="18">
    <source>
        <dbReference type="SMART" id="SM00079"/>
    </source>
</evidence>
<keyword evidence="2" id="KW-0813">Transport</keyword>
<keyword evidence="7 17" id="KW-1133">Transmembrane helix</keyword>
<dbReference type="FunFam" id="3.40.190.10:FF:000060">
    <property type="entry name" value="Glutamate receptor ionotropic, kainate 1"/>
    <property type="match status" value="1"/>
</dbReference>
<dbReference type="Proteomes" id="UP001219934">
    <property type="component" value="Unassembled WGS sequence"/>
</dbReference>
<evidence type="ECO:0000256" key="1">
    <source>
        <dbReference type="ARBA" id="ARBA00001968"/>
    </source>
</evidence>
<keyword evidence="5" id="KW-0479">Metal-binding</keyword>
<dbReference type="SMART" id="SM00079">
    <property type="entry name" value="PBPe"/>
    <property type="match status" value="1"/>
</dbReference>
<dbReference type="GO" id="GO:0046872">
    <property type="term" value="F:metal ion binding"/>
    <property type="evidence" value="ECO:0007669"/>
    <property type="project" value="UniProtKB-KW"/>
</dbReference>
<keyword evidence="6" id="KW-0732">Signal</keyword>
<feature type="transmembrane region" description="Helical" evidence="17">
    <location>
        <begin position="189"/>
        <end position="211"/>
    </location>
</feature>
<dbReference type="InterPro" id="IPR015683">
    <property type="entry name" value="Ionotropic_Glu_rcpt"/>
</dbReference>
<evidence type="ECO:0000256" key="16">
    <source>
        <dbReference type="ARBA" id="ARBA00034104"/>
    </source>
</evidence>
<keyword evidence="14" id="KW-1071">Ligand-gated ion channel</keyword>
<dbReference type="EMBL" id="JAPTMU010000018">
    <property type="protein sequence ID" value="KAJ4928188.1"/>
    <property type="molecule type" value="Genomic_DNA"/>
</dbReference>
<accession>A0AAD6AN83</accession>
<evidence type="ECO:0000256" key="11">
    <source>
        <dbReference type="ARBA" id="ARBA00023170"/>
    </source>
</evidence>
<evidence type="ECO:0000256" key="4">
    <source>
        <dbReference type="ARBA" id="ARBA00022692"/>
    </source>
</evidence>
<evidence type="ECO:0000313" key="20">
    <source>
        <dbReference type="Proteomes" id="UP001219934"/>
    </source>
</evidence>
<keyword evidence="3" id="KW-1003">Cell membrane</keyword>
<comment type="caution">
    <text evidence="19">The sequence shown here is derived from an EMBL/GenBank/DDBJ whole genome shotgun (WGS) entry which is preliminary data.</text>
</comment>
<dbReference type="GO" id="GO:0015276">
    <property type="term" value="F:ligand-gated monoatomic ion channel activity"/>
    <property type="evidence" value="ECO:0007669"/>
    <property type="project" value="InterPro"/>
</dbReference>
<evidence type="ECO:0000256" key="8">
    <source>
        <dbReference type="ARBA" id="ARBA00023018"/>
    </source>
</evidence>
<dbReference type="SUPFAM" id="SSF53850">
    <property type="entry name" value="Periplasmic binding protein-like II"/>
    <property type="match status" value="1"/>
</dbReference>
<evidence type="ECO:0000256" key="10">
    <source>
        <dbReference type="ARBA" id="ARBA00023136"/>
    </source>
</evidence>
<protein>
    <recommendedName>
        <fullName evidence="18">Ionotropic glutamate receptor C-terminal domain-containing protein</fullName>
    </recommendedName>
</protein>
<keyword evidence="13" id="KW-0628">Postsynaptic cell membrane</keyword>
<dbReference type="Pfam" id="PF13359">
    <property type="entry name" value="DDE_Tnp_4"/>
    <property type="match status" value="1"/>
</dbReference>
<proteinExistence type="predicted"/>
<evidence type="ECO:0000256" key="2">
    <source>
        <dbReference type="ARBA" id="ARBA00022448"/>
    </source>
</evidence>
<dbReference type="GO" id="GO:0045211">
    <property type="term" value="C:postsynaptic membrane"/>
    <property type="evidence" value="ECO:0007669"/>
    <property type="project" value="UniProtKB-SubCell"/>
</dbReference>
<keyword evidence="8" id="KW-0770">Synapse</keyword>
<sequence>MEHHDRIFNYRLSRARRVVENAFGILSHKFRVLLRTMNQRPGTCRKIITTCEILHNLIRLRYPATHNNMMDLEEQNLSVIPGAWRNDKVLLDVYHERARNTGTQEWRQIRRYLGHYFTSKAGSVPWQDKMILLSPYEWYNPHPCLRERKNVLENQYTLGNSLWFPVGGFMQQGSEIMPRALSTRCVSGVWWAFTLIIISSYTANLAAFLTVQRMEVPIESPDDLADQTNIQYGTIHGGSTMTFFMNSRYQTYQRMWNYMYSKQPSVFVKSTEEGIARVINSKYAFLMESTMNEYYRSLNCNLTQIGGLLDTKGYGIGMPLGEWPTTTGLYE</sequence>
<comment type="cofactor">
    <cofactor evidence="1">
        <name>a divalent metal cation</name>
        <dbReference type="ChEBI" id="CHEBI:60240"/>
    </cofactor>
</comment>
<evidence type="ECO:0000256" key="3">
    <source>
        <dbReference type="ARBA" id="ARBA00022475"/>
    </source>
</evidence>
<keyword evidence="10 17" id="KW-0472">Membrane</keyword>
<dbReference type="AlphaFoldDB" id="A0AAD6AN83"/>
<evidence type="ECO:0000256" key="9">
    <source>
        <dbReference type="ARBA" id="ARBA00023065"/>
    </source>
</evidence>
<keyword evidence="11" id="KW-0675">Receptor</keyword>
<dbReference type="FunFam" id="1.10.287.70:FF:000010">
    <property type="entry name" value="Putative glutamate receptor ionotropic kainate 1"/>
    <property type="match status" value="1"/>
</dbReference>
<dbReference type="Pfam" id="PF00060">
    <property type="entry name" value="Lig_chan"/>
    <property type="match status" value="1"/>
</dbReference>
<reference evidence="19" key="1">
    <citation type="submission" date="2022-11" db="EMBL/GenBank/DDBJ databases">
        <title>Chromosome-level genome of Pogonophryne albipinna.</title>
        <authorList>
            <person name="Jo E."/>
        </authorList>
    </citation>
    <scope>NUCLEOTIDE SEQUENCE</scope>
    <source>
        <strain evidence="19">SGF0006</strain>
        <tissue evidence="19">Muscle</tissue>
    </source>
</reference>
<organism evidence="19 20">
    <name type="scientific">Pogonophryne albipinna</name>
    <dbReference type="NCBI Taxonomy" id="1090488"/>
    <lineage>
        <taxon>Eukaryota</taxon>
        <taxon>Metazoa</taxon>
        <taxon>Chordata</taxon>
        <taxon>Craniata</taxon>
        <taxon>Vertebrata</taxon>
        <taxon>Euteleostomi</taxon>
        <taxon>Actinopterygii</taxon>
        <taxon>Neopterygii</taxon>
        <taxon>Teleostei</taxon>
        <taxon>Neoteleostei</taxon>
        <taxon>Acanthomorphata</taxon>
        <taxon>Eupercaria</taxon>
        <taxon>Perciformes</taxon>
        <taxon>Notothenioidei</taxon>
        <taxon>Pogonophryne</taxon>
    </lineage>
</organism>
<evidence type="ECO:0000256" key="14">
    <source>
        <dbReference type="ARBA" id="ARBA00023286"/>
    </source>
</evidence>
<feature type="non-terminal residue" evidence="19">
    <location>
        <position position="1"/>
    </location>
</feature>
<keyword evidence="20" id="KW-1185">Reference proteome</keyword>
<gene>
    <name evidence="19" type="ORF">JOQ06_015982</name>
</gene>
<evidence type="ECO:0000256" key="13">
    <source>
        <dbReference type="ARBA" id="ARBA00023257"/>
    </source>
</evidence>
<keyword evidence="12" id="KW-0325">Glycoprotein</keyword>
<evidence type="ECO:0000256" key="12">
    <source>
        <dbReference type="ARBA" id="ARBA00023180"/>
    </source>
</evidence>
<comment type="subcellular location">
    <subcellularLocation>
        <location evidence="16">Postsynaptic cell membrane</location>
        <topology evidence="16">Multi-pass membrane protein</topology>
    </subcellularLocation>
</comment>
<dbReference type="Gene3D" id="3.40.190.10">
    <property type="entry name" value="Periplasmic binding protein-like II"/>
    <property type="match status" value="1"/>
</dbReference>
<keyword evidence="15" id="KW-0407">Ion channel</keyword>
<evidence type="ECO:0000256" key="15">
    <source>
        <dbReference type="ARBA" id="ARBA00023303"/>
    </source>
</evidence>